<evidence type="ECO:0000313" key="2">
    <source>
        <dbReference type="EMBL" id="KAF8485185.1"/>
    </source>
</evidence>
<accession>A0A9P5N3E7</accession>
<dbReference type="EMBL" id="WHVB01000003">
    <property type="protein sequence ID" value="KAF8485185.1"/>
    <property type="molecule type" value="Genomic_DNA"/>
</dbReference>
<name>A0A9P5N3E7_9AGAM</name>
<protein>
    <submittedName>
        <fullName evidence="2">Uncharacterized protein</fullName>
    </submittedName>
</protein>
<reference evidence="2" key="1">
    <citation type="submission" date="2019-10" db="EMBL/GenBank/DDBJ databases">
        <authorList>
            <consortium name="DOE Joint Genome Institute"/>
            <person name="Kuo A."/>
            <person name="Miyauchi S."/>
            <person name="Kiss E."/>
            <person name="Drula E."/>
            <person name="Kohler A."/>
            <person name="Sanchez-Garcia M."/>
            <person name="Andreopoulos B."/>
            <person name="Barry K.W."/>
            <person name="Bonito G."/>
            <person name="Buee M."/>
            <person name="Carver A."/>
            <person name="Chen C."/>
            <person name="Cichocki N."/>
            <person name="Clum A."/>
            <person name="Culley D."/>
            <person name="Crous P.W."/>
            <person name="Fauchery L."/>
            <person name="Girlanda M."/>
            <person name="Hayes R."/>
            <person name="Keri Z."/>
            <person name="LaButti K."/>
            <person name="Lipzen A."/>
            <person name="Lombard V."/>
            <person name="Magnuson J."/>
            <person name="Maillard F."/>
            <person name="Morin E."/>
            <person name="Murat C."/>
            <person name="Nolan M."/>
            <person name="Ohm R."/>
            <person name="Pangilinan J."/>
            <person name="Pereira M."/>
            <person name="Perotto S."/>
            <person name="Peter M."/>
            <person name="Riley R."/>
            <person name="Sitrit Y."/>
            <person name="Stielow B."/>
            <person name="Szollosi G."/>
            <person name="Zifcakova L."/>
            <person name="Stursova M."/>
            <person name="Spatafora J.W."/>
            <person name="Tedersoo L."/>
            <person name="Vaario L.-M."/>
            <person name="Yamada A."/>
            <person name="Yan M."/>
            <person name="Wang P."/>
            <person name="Xu J."/>
            <person name="Bruns T."/>
            <person name="Baldrian P."/>
            <person name="Vilgalys R."/>
            <person name="Henrissat B."/>
            <person name="Grigoriev I.V."/>
            <person name="Hibbett D."/>
            <person name="Nagy L.G."/>
            <person name="Martin F.M."/>
        </authorList>
    </citation>
    <scope>NUCLEOTIDE SEQUENCE</scope>
    <source>
        <strain evidence="2">Prilba</strain>
    </source>
</reference>
<dbReference type="OrthoDB" id="162969at2759"/>
<reference evidence="2" key="2">
    <citation type="journal article" date="2020" name="Nat. Commun.">
        <title>Large-scale genome sequencing of mycorrhizal fungi provides insights into the early evolution of symbiotic traits.</title>
        <authorList>
            <person name="Miyauchi S."/>
            <person name="Kiss E."/>
            <person name="Kuo A."/>
            <person name="Drula E."/>
            <person name="Kohler A."/>
            <person name="Sanchez-Garcia M."/>
            <person name="Morin E."/>
            <person name="Andreopoulos B."/>
            <person name="Barry K.W."/>
            <person name="Bonito G."/>
            <person name="Buee M."/>
            <person name="Carver A."/>
            <person name="Chen C."/>
            <person name="Cichocki N."/>
            <person name="Clum A."/>
            <person name="Culley D."/>
            <person name="Crous P.W."/>
            <person name="Fauchery L."/>
            <person name="Girlanda M."/>
            <person name="Hayes R.D."/>
            <person name="Keri Z."/>
            <person name="LaButti K."/>
            <person name="Lipzen A."/>
            <person name="Lombard V."/>
            <person name="Magnuson J."/>
            <person name="Maillard F."/>
            <person name="Murat C."/>
            <person name="Nolan M."/>
            <person name="Ohm R.A."/>
            <person name="Pangilinan J."/>
            <person name="Pereira M.F."/>
            <person name="Perotto S."/>
            <person name="Peter M."/>
            <person name="Pfister S."/>
            <person name="Riley R."/>
            <person name="Sitrit Y."/>
            <person name="Stielow J.B."/>
            <person name="Szollosi G."/>
            <person name="Zifcakova L."/>
            <person name="Stursova M."/>
            <person name="Spatafora J.W."/>
            <person name="Tedersoo L."/>
            <person name="Vaario L.M."/>
            <person name="Yamada A."/>
            <person name="Yan M."/>
            <person name="Wang P."/>
            <person name="Xu J."/>
            <person name="Bruns T."/>
            <person name="Baldrian P."/>
            <person name="Vilgalys R."/>
            <person name="Dunand C."/>
            <person name="Henrissat B."/>
            <person name="Grigoriev I.V."/>
            <person name="Hibbett D."/>
            <person name="Nagy L.G."/>
            <person name="Martin F.M."/>
        </authorList>
    </citation>
    <scope>NUCLEOTIDE SEQUENCE</scope>
    <source>
        <strain evidence="2">Prilba</strain>
    </source>
</reference>
<proteinExistence type="predicted"/>
<dbReference type="AlphaFoldDB" id="A0A9P5N3E7"/>
<keyword evidence="3" id="KW-1185">Reference proteome</keyword>
<gene>
    <name evidence="2" type="ORF">DFH94DRAFT_815365</name>
</gene>
<evidence type="ECO:0000313" key="3">
    <source>
        <dbReference type="Proteomes" id="UP000759537"/>
    </source>
</evidence>
<organism evidence="2 3">
    <name type="scientific">Russula ochroleuca</name>
    <dbReference type="NCBI Taxonomy" id="152965"/>
    <lineage>
        <taxon>Eukaryota</taxon>
        <taxon>Fungi</taxon>
        <taxon>Dikarya</taxon>
        <taxon>Basidiomycota</taxon>
        <taxon>Agaricomycotina</taxon>
        <taxon>Agaricomycetes</taxon>
        <taxon>Russulales</taxon>
        <taxon>Russulaceae</taxon>
        <taxon>Russula</taxon>
    </lineage>
</organism>
<evidence type="ECO:0000256" key="1">
    <source>
        <dbReference type="SAM" id="MobiDB-lite"/>
    </source>
</evidence>
<sequence length="107" mass="12057">MCIEALLNPTEELHIIEETTDEDICRAVQNARRAQELSQGNGGDDDANDDAQPQADEKFLGLCQPLMDIARKMEALLHTFRQQLHLQAGRNIVVTSITDFELLKRPI</sequence>
<comment type="caution">
    <text evidence="2">The sequence shown here is derived from an EMBL/GenBank/DDBJ whole genome shotgun (WGS) entry which is preliminary data.</text>
</comment>
<feature type="region of interest" description="Disordered" evidence="1">
    <location>
        <begin position="35"/>
        <end position="55"/>
    </location>
</feature>
<dbReference type="Proteomes" id="UP000759537">
    <property type="component" value="Unassembled WGS sequence"/>
</dbReference>